<keyword evidence="6" id="KW-0675">Receptor</keyword>
<dbReference type="InterPro" id="IPR012910">
    <property type="entry name" value="Plug_dom"/>
</dbReference>
<keyword evidence="3" id="KW-0732">Signal</keyword>
<dbReference type="PROSITE" id="PS52016">
    <property type="entry name" value="TONB_DEPENDENT_REC_3"/>
    <property type="match status" value="1"/>
</dbReference>
<dbReference type="InterPro" id="IPR000531">
    <property type="entry name" value="Beta-barrel_TonB"/>
</dbReference>
<dbReference type="GO" id="GO:0009279">
    <property type="term" value="C:cell outer membrane"/>
    <property type="evidence" value="ECO:0007669"/>
    <property type="project" value="UniProtKB-SubCell"/>
</dbReference>
<dbReference type="OrthoDB" id="9768177at2"/>
<feature type="signal peptide" evidence="3">
    <location>
        <begin position="1"/>
        <end position="25"/>
    </location>
</feature>
<dbReference type="Proteomes" id="UP000263900">
    <property type="component" value="Chromosome"/>
</dbReference>
<accession>A0A3B7MU23</accession>
<dbReference type="KEGG" id="pseg:D3H65_30290"/>
<dbReference type="AlphaFoldDB" id="A0A3B7MU23"/>
<reference evidence="6 7" key="1">
    <citation type="submission" date="2018-09" db="EMBL/GenBank/DDBJ databases">
        <title>Genome sequencing of strain 6GH32-13.</title>
        <authorList>
            <person name="Weon H.-Y."/>
            <person name="Heo J."/>
            <person name="Kwon S.-W."/>
        </authorList>
    </citation>
    <scope>NUCLEOTIDE SEQUENCE [LARGE SCALE GENOMIC DNA]</scope>
    <source>
        <strain evidence="6 7">5GH32-13</strain>
    </source>
</reference>
<dbReference type="Pfam" id="PF00593">
    <property type="entry name" value="TonB_dep_Rec_b-barrel"/>
    <property type="match status" value="1"/>
</dbReference>
<dbReference type="EMBL" id="CP032157">
    <property type="protein sequence ID" value="AXY78022.1"/>
    <property type="molecule type" value="Genomic_DNA"/>
</dbReference>
<gene>
    <name evidence="6" type="ORF">D3H65_30290</name>
</gene>
<dbReference type="RefSeq" id="WP_119053895.1">
    <property type="nucleotide sequence ID" value="NZ_CP032157.1"/>
</dbReference>
<dbReference type="InterPro" id="IPR039426">
    <property type="entry name" value="TonB-dep_rcpt-like"/>
</dbReference>
<evidence type="ECO:0000256" key="2">
    <source>
        <dbReference type="RuleBase" id="RU003357"/>
    </source>
</evidence>
<keyword evidence="1" id="KW-0998">Cell outer membrane</keyword>
<evidence type="ECO:0000259" key="5">
    <source>
        <dbReference type="Pfam" id="PF07715"/>
    </source>
</evidence>
<dbReference type="NCBIfam" id="TIGR04056">
    <property type="entry name" value="OMP_RagA_SusC"/>
    <property type="match status" value="1"/>
</dbReference>
<dbReference type="SUPFAM" id="SSF49464">
    <property type="entry name" value="Carboxypeptidase regulatory domain-like"/>
    <property type="match status" value="1"/>
</dbReference>
<comment type="similarity">
    <text evidence="1 2">Belongs to the TonB-dependent receptor family.</text>
</comment>
<proteinExistence type="inferred from homology"/>
<evidence type="ECO:0000259" key="4">
    <source>
        <dbReference type="Pfam" id="PF00593"/>
    </source>
</evidence>
<sequence length="1101" mass="122496">MNKGQLLCRLLLFLLAIVVQQEVCAQTRKISGTVKDEQGAPIPGASVAANKPGSTSIGVATDDQGNFSLTIDASYKTLSITGLGYAAQNVPIGSKSVFSFKMQKTDADNLTDVVVIAYGQQKKASVTAAISTISAKEIVQSPVANISNSLAGRLPGLISVQGTGKPGADASSLYIRGIGTYTGNTAPLIMLDGIVRDSYNDIDPNEIESISILKDAGATAVFGVRGANGVVLITTKRGKEGTPKISATVQSALNQFTRMPNYVNSYQYATLRNEQIFETWWQQHANDADVAGKADGWAKFVEKRKTGYVPQYTDEDLKYYQNAHTPKLANGSPNPYYDPYFHPDQDWQKQIYKDVAPQTQANVNVSGGTKGMKYFISAGYLSQRGLFNTDYMPFSKEMDYRKDRYNLRGNFDFQVTDNLKVSVDVGTQFVQVSGMNNDGYNYEKNLMWTNPMGSPGYIDGKFVFIWQKTAEQFNPLYSLAQRNAYNLNNNSLLNSALNVTHKLDFITRGLTANVKVSYDSYFSSTAGGQSYPVMWAARENPNGDKLNPILVQLNNEAPSQRWQNWYSGKWRTWYAEFALNYSRTFGDHAITALAMANLTKTYDPNLQFKLPHAYQSLVGRLTYAYKGKYLGELNMGYNGSENFPEGQRFTYFPAVSLGWIPSKEDFWRENDVVTFLKLRGSYGKVGNDKIGNNRYLYLADVWAYSGTPGPVAGYYFGQSGSNRNNVRAAFESRLGNPNVTWETAEKANLGFIANFWKDKITAEFDVFTEHRTGILGRKGTVPGIVAADLPLYNLGEVKNRGMELDLSYRDKVGRNFNFWVKANIATNQNEIVFRDEAIIPGLEYQASTGKPINQGSYLQADGLYTSWSQLYEVDASNNPILSKPVLAKGADGKTYKNASGQDVLQKDLTFGNVPLQPGDVRLQDINYDGVIDNKDYKRSGYTNIPELTYGISFGFSYKGFDMSLLLQGAARVAANPMPATNLHFNGTTEALFEVDWARFTPERYAAGEDIRFPIAAYNRQAYQNTYFNLNTSYIRLKNVEVGYTFQRGILSKLGVGNVRVYANGFNLYTWSENKIWGDPENMGFMGYPLTRTYNAGINIGF</sequence>
<keyword evidence="1 2" id="KW-0472">Membrane</keyword>
<keyword evidence="1" id="KW-0812">Transmembrane</keyword>
<evidence type="ECO:0000256" key="3">
    <source>
        <dbReference type="SAM" id="SignalP"/>
    </source>
</evidence>
<dbReference type="NCBIfam" id="TIGR04057">
    <property type="entry name" value="SusC_RagA_signa"/>
    <property type="match status" value="1"/>
</dbReference>
<keyword evidence="7" id="KW-1185">Reference proteome</keyword>
<dbReference type="Gene3D" id="2.60.40.1120">
    <property type="entry name" value="Carboxypeptidase-like, regulatory domain"/>
    <property type="match status" value="1"/>
</dbReference>
<feature type="domain" description="TonB-dependent receptor plug" evidence="5">
    <location>
        <begin position="123"/>
        <end position="230"/>
    </location>
</feature>
<keyword evidence="1" id="KW-0813">Transport</keyword>
<evidence type="ECO:0000313" key="6">
    <source>
        <dbReference type="EMBL" id="AXY78022.1"/>
    </source>
</evidence>
<dbReference type="Pfam" id="PF13715">
    <property type="entry name" value="CarbopepD_reg_2"/>
    <property type="match status" value="1"/>
</dbReference>
<feature type="chain" id="PRO_5017740369" evidence="3">
    <location>
        <begin position="26"/>
        <end position="1101"/>
    </location>
</feature>
<dbReference type="Pfam" id="PF07715">
    <property type="entry name" value="Plug"/>
    <property type="match status" value="1"/>
</dbReference>
<name>A0A3B7MU23_9BACT</name>
<evidence type="ECO:0000256" key="1">
    <source>
        <dbReference type="PROSITE-ProRule" id="PRU01360"/>
    </source>
</evidence>
<organism evidence="6 7">
    <name type="scientific">Paraflavitalea soli</name>
    <dbReference type="NCBI Taxonomy" id="2315862"/>
    <lineage>
        <taxon>Bacteria</taxon>
        <taxon>Pseudomonadati</taxon>
        <taxon>Bacteroidota</taxon>
        <taxon>Chitinophagia</taxon>
        <taxon>Chitinophagales</taxon>
        <taxon>Chitinophagaceae</taxon>
        <taxon>Paraflavitalea</taxon>
    </lineage>
</organism>
<dbReference type="Gene3D" id="2.170.130.10">
    <property type="entry name" value="TonB-dependent receptor, plug domain"/>
    <property type="match status" value="1"/>
</dbReference>
<dbReference type="InterPro" id="IPR008969">
    <property type="entry name" value="CarboxyPept-like_regulatory"/>
</dbReference>
<dbReference type="InterPro" id="IPR023997">
    <property type="entry name" value="TonB-dep_OMP_SusC/RagA_CS"/>
</dbReference>
<keyword evidence="1" id="KW-1134">Transmembrane beta strand</keyword>
<protein>
    <submittedName>
        <fullName evidence="6">TonB-dependent receptor</fullName>
    </submittedName>
</protein>
<dbReference type="SUPFAM" id="SSF56935">
    <property type="entry name" value="Porins"/>
    <property type="match status" value="1"/>
</dbReference>
<comment type="subcellular location">
    <subcellularLocation>
        <location evidence="1">Cell outer membrane</location>
        <topology evidence="1">Multi-pass membrane protein</topology>
    </subcellularLocation>
</comment>
<keyword evidence="2" id="KW-0798">TonB box</keyword>
<dbReference type="InterPro" id="IPR037066">
    <property type="entry name" value="Plug_dom_sf"/>
</dbReference>
<dbReference type="FunFam" id="2.170.130.10:FF:000003">
    <property type="entry name" value="SusC/RagA family TonB-linked outer membrane protein"/>
    <property type="match status" value="1"/>
</dbReference>
<evidence type="ECO:0000313" key="7">
    <source>
        <dbReference type="Proteomes" id="UP000263900"/>
    </source>
</evidence>
<dbReference type="InterPro" id="IPR023996">
    <property type="entry name" value="TonB-dep_OMP_SusC/RagA"/>
</dbReference>
<feature type="domain" description="TonB-dependent receptor-like beta-barrel" evidence="4">
    <location>
        <begin position="459"/>
        <end position="870"/>
    </location>
</feature>